<dbReference type="AlphaFoldDB" id="A0A9D1DD11"/>
<proteinExistence type="predicted"/>
<evidence type="ECO:0000313" key="1">
    <source>
        <dbReference type="EMBL" id="HIR41388.1"/>
    </source>
</evidence>
<keyword evidence="1" id="KW-0489">Methyltransferase</keyword>
<comment type="caution">
    <text evidence="1">The sequence shown here is derived from an EMBL/GenBank/DDBJ whole genome shotgun (WGS) entry which is preliminary data.</text>
</comment>
<name>A0A9D1DD11_9FIRM</name>
<reference evidence="1" key="1">
    <citation type="submission" date="2020-10" db="EMBL/GenBank/DDBJ databases">
        <authorList>
            <person name="Gilroy R."/>
        </authorList>
    </citation>
    <scope>NUCLEOTIDE SEQUENCE</scope>
    <source>
        <strain evidence="1">CHK184-25365</strain>
    </source>
</reference>
<sequence>SYTTGLSPSVMAYLLGSVIQPRLGGSVSADEIGLPVEQSGLVLPCGSTAIWQKD</sequence>
<dbReference type="GO" id="GO:0008168">
    <property type="term" value="F:methyltransferase activity"/>
    <property type="evidence" value="ECO:0007669"/>
    <property type="project" value="UniProtKB-KW"/>
</dbReference>
<accession>A0A9D1DD11</accession>
<keyword evidence="1" id="KW-0808">Transferase</keyword>
<gene>
    <name evidence="1" type="ORF">IAB36_06140</name>
</gene>
<organism evidence="1 2">
    <name type="scientific">Candidatus Egerieicola pullicola</name>
    <dbReference type="NCBI Taxonomy" id="2840775"/>
    <lineage>
        <taxon>Bacteria</taxon>
        <taxon>Bacillati</taxon>
        <taxon>Bacillota</taxon>
        <taxon>Clostridia</taxon>
        <taxon>Eubacteriales</taxon>
        <taxon>Oscillospiraceae</taxon>
        <taxon>Oscillospiraceae incertae sedis</taxon>
        <taxon>Candidatus Egerieicola</taxon>
    </lineage>
</organism>
<protein>
    <submittedName>
        <fullName evidence="1">SAM-dependent methyltransferase</fullName>
    </submittedName>
</protein>
<dbReference type="Proteomes" id="UP000886749">
    <property type="component" value="Unassembled WGS sequence"/>
</dbReference>
<dbReference type="EMBL" id="DVGY01000137">
    <property type="protein sequence ID" value="HIR41388.1"/>
    <property type="molecule type" value="Genomic_DNA"/>
</dbReference>
<reference evidence="1" key="2">
    <citation type="journal article" date="2021" name="PeerJ">
        <title>Extensive microbial diversity within the chicken gut microbiome revealed by metagenomics and culture.</title>
        <authorList>
            <person name="Gilroy R."/>
            <person name="Ravi A."/>
            <person name="Getino M."/>
            <person name="Pursley I."/>
            <person name="Horton D.L."/>
            <person name="Alikhan N.F."/>
            <person name="Baker D."/>
            <person name="Gharbi K."/>
            <person name="Hall N."/>
            <person name="Watson M."/>
            <person name="Adriaenssens E.M."/>
            <person name="Foster-Nyarko E."/>
            <person name="Jarju S."/>
            <person name="Secka A."/>
            <person name="Antonio M."/>
            <person name="Oren A."/>
            <person name="Chaudhuri R.R."/>
            <person name="La Ragione R."/>
            <person name="Hildebrand F."/>
            <person name="Pallen M.J."/>
        </authorList>
    </citation>
    <scope>NUCLEOTIDE SEQUENCE</scope>
    <source>
        <strain evidence="1">CHK184-25365</strain>
    </source>
</reference>
<dbReference type="GO" id="GO:0032259">
    <property type="term" value="P:methylation"/>
    <property type="evidence" value="ECO:0007669"/>
    <property type="project" value="UniProtKB-KW"/>
</dbReference>
<feature type="non-terminal residue" evidence="1">
    <location>
        <position position="1"/>
    </location>
</feature>
<evidence type="ECO:0000313" key="2">
    <source>
        <dbReference type="Proteomes" id="UP000886749"/>
    </source>
</evidence>